<sequence>MTSVVFPHVKATERIPRVVPAHAVLEVRLFAGIIALTSTAPMLPVPMQLVGKRTARLLTAASDLAFKAGRMFVVMDRISGLRFLVDRGAEVSVLPASKEDRTSKQRGPTLRAANSTSIITYYDVTTEQERHLRRNRRRLLLTSESFNPDLPEGSKDEAKCRRAEEGPMTLPLPSDMAPSTGIDASPILRSLLQRKPPKSLAYKENPIQVP</sequence>
<proteinExistence type="predicted"/>
<name>A0ACB7S2M0_HYAAI</name>
<comment type="caution">
    <text evidence="1">The sequence shown here is derived from an EMBL/GenBank/DDBJ whole genome shotgun (WGS) entry which is preliminary data.</text>
</comment>
<dbReference type="EMBL" id="CM023486">
    <property type="protein sequence ID" value="KAH6928332.1"/>
    <property type="molecule type" value="Genomic_DNA"/>
</dbReference>
<protein>
    <submittedName>
        <fullName evidence="1">Uncharacterized protein</fullName>
    </submittedName>
</protein>
<evidence type="ECO:0000313" key="1">
    <source>
        <dbReference type="EMBL" id="KAH6928332.1"/>
    </source>
</evidence>
<keyword evidence="2" id="KW-1185">Reference proteome</keyword>
<reference evidence="1" key="1">
    <citation type="submission" date="2020-05" db="EMBL/GenBank/DDBJ databases">
        <title>Large-scale comparative analyses of tick genomes elucidate their genetic diversity and vector capacities.</title>
        <authorList>
            <person name="Jia N."/>
            <person name="Wang J."/>
            <person name="Shi W."/>
            <person name="Du L."/>
            <person name="Sun Y."/>
            <person name="Zhan W."/>
            <person name="Jiang J."/>
            <person name="Wang Q."/>
            <person name="Zhang B."/>
            <person name="Ji P."/>
            <person name="Sakyi L.B."/>
            <person name="Cui X."/>
            <person name="Yuan T."/>
            <person name="Jiang B."/>
            <person name="Yang W."/>
            <person name="Lam T.T.-Y."/>
            <person name="Chang Q."/>
            <person name="Ding S."/>
            <person name="Wang X."/>
            <person name="Zhu J."/>
            <person name="Ruan X."/>
            <person name="Zhao L."/>
            <person name="Wei J."/>
            <person name="Que T."/>
            <person name="Du C."/>
            <person name="Cheng J."/>
            <person name="Dai P."/>
            <person name="Han X."/>
            <person name="Huang E."/>
            <person name="Gao Y."/>
            <person name="Liu J."/>
            <person name="Shao H."/>
            <person name="Ye R."/>
            <person name="Li L."/>
            <person name="Wei W."/>
            <person name="Wang X."/>
            <person name="Wang C."/>
            <person name="Yang T."/>
            <person name="Huo Q."/>
            <person name="Li W."/>
            <person name="Guo W."/>
            <person name="Chen H."/>
            <person name="Zhou L."/>
            <person name="Ni X."/>
            <person name="Tian J."/>
            <person name="Zhou Y."/>
            <person name="Sheng Y."/>
            <person name="Liu T."/>
            <person name="Pan Y."/>
            <person name="Xia L."/>
            <person name="Li J."/>
            <person name="Zhao F."/>
            <person name="Cao W."/>
        </authorList>
    </citation>
    <scope>NUCLEOTIDE SEQUENCE</scope>
    <source>
        <strain evidence="1">Hyas-2018</strain>
    </source>
</reference>
<evidence type="ECO:0000313" key="2">
    <source>
        <dbReference type="Proteomes" id="UP000821845"/>
    </source>
</evidence>
<organism evidence="1 2">
    <name type="scientific">Hyalomma asiaticum</name>
    <name type="common">Tick</name>
    <dbReference type="NCBI Taxonomy" id="266040"/>
    <lineage>
        <taxon>Eukaryota</taxon>
        <taxon>Metazoa</taxon>
        <taxon>Ecdysozoa</taxon>
        <taxon>Arthropoda</taxon>
        <taxon>Chelicerata</taxon>
        <taxon>Arachnida</taxon>
        <taxon>Acari</taxon>
        <taxon>Parasitiformes</taxon>
        <taxon>Ixodida</taxon>
        <taxon>Ixodoidea</taxon>
        <taxon>Ixodidae</taxon>
        <taxon>Hyalomminae</taxon>
        <taxon>Hyalomma</taxon>
    </lineage>
</organism>
<dbReference type="Proteomes" id="UP000821845">
    <property type="component" value="Chromosome 6"/>
</dbReference>
<accession>A0ACB7S2M0</accession>
<gene>
    <name evidence="1" type="ORF">HPB50_014313</name>
</gene>